<feature type="transmembrane region" description="Helical" evidence="1">
    <location>
        <begin position="36"/>
        <end position="60"/>
    </location>
</feature>
<dbReference type="PANTHER" id="PTHR30354:SF25">
    <property type="entry name" value="INNER MEMBRANE PERMEASE YGBN"/>
    <property type="match status" value="1"/>
</dbReference>
<dbReference type="Pfam" id="PF02447">
    <property type="entry name" value="GntP_permease"/>
    <property type="match status" value="1"/>
</dbReference>
<gene>
    <name evidence="2" type="ORF">QRX50_27415</name>
</gene>
<feature type="transmembrane region" description="Helical" evidence="1">
    <location>
        <begin position="274"/>
        <end position="300"/>
    </location>
</feature>
<evidence type="ECO:0000256" key="1">
    <source>
        <dbReference type="SAM" id="Phobius"/>
    </source>
</evidence>
<dbReference type="InterPro" id="IPR003474">
    <property type="entry name" value="Glcn_transporter"/>
</dbReference>
<feature type="transmembrane region" description="Helical" evidence="1">
    <location>
        <begin position="246"/>
        <end position="268"/>
    </location>
</feature>
<evidence type="ECO:0000313" key="3">
    <source>
        <dbReference type="Proteomes" id="UP001236014"/>
    </source>
</evidence>
<dbReference type="GO" id="GO:0005886">
    <property type="term" value="C:plasma membrane"/>
    <property type="evidence" value="ECO:0007669"/>
    <property type="project" value="TreeGrafter"/>
</dbReference>
<dbReference type="NCBIfam" id="TIGR00791">
    <property type="entry name" value="gntP"/>
    <property type="match status" value="1"/>
</dbReference>
<keyword evidence="1" id="KW-0472">Membrane</keyword>
<name>A0A9Y2MRU6_9PSEU</name>
<feature type="transmembrane region" description="Helical" evidence="1">
    <location>
        <begin position="12"/>
        <end position="30"/>
    </location>
</feature>
<proteinExistence type="predicted"/>
<feature type="transmembrane region" description="Helical" evidence="1">
    <location>
        <begin position="124"/>
        <end position="147"/>
    </location>
</feature>
<dbReference type="PANTHER" id="PTHR30354">
    <property type="entry name" value="GNT FAMILY GLUCONATE TRANSPORTER"/>
    <property type="match status" value="1"/>
</dbReference>
<feature type="transmembrane region" description="Helical" evidence="1">
    <location>
        <begin position="321"/>
        <end position="340"/>
    </location>
</feature>
<reference evidence="2 3" key="1">
    <citation type="submission" date="2023-06" db="EMBL/GenBank/DDBJ databases">
        <authorList>
            <person name="Oyuntsetseg B."/>
            <person name="Kim S.B."/>
        </authorList>
    </citation>
    <scope>NUCLEOTIDE SEQUENCE [LARGE SCALE GENOMIC DNA]</scope>
    <source>
        <strain evidence="2 3">2-15</strain>
    </source>
</reference>
<keyword evidence="1" id="KW-0812">Transmembrane</keyword>
<accession>A0A9Y2MRU6</accession>
<evidence type="ECO:0000313" key="2">
    <source>
        <dbReference type="EMBL" id="WIX75263.1"/>
    </source>
</evidence>
<protein>
    <submittedName>
        <fullName evidence="2">Gluconate:H+ symporter</fullName>
    </submittedName>
</protein>
<dbReference type="RefSeq" id="WP_285966039.1">
    <property type="nucleotide sequence ID" value="NZ_CP127294.1"/>
</dbReference>
<dbReference type="KEGG" id="acab:QRX50_27415"/>
<dbReference type="AlphaFoldDB" id="A0A9Y2MRU6"/>
<feature type="transmembrane region" description="Helical" evidence="1">
    <location>
        <begin position="192"/>
        <end position="211"/>
    </location>
</feature>
<feature type="transmembrane region" description="Helical" evidence="1">
    <location>
        <begin position="438"/>
        <end position="462"/>
    </location>
</feature>
<feature type="transmembrane region" description="Helical" evidence="1">
    <location>
        <begin position="154"/>
        <end position="172"/>
    </location>
</feature>
<feature type="transmembrane region" description="Helical" evidence="1">
    <location>
        <begin position="72"/>
        <end position="93"/>
    </location>
</feature>
<keyword evidence="1" id="KW-1133">Transmembrane helix</keyword>
<dbReference type="GO" id="GO:0015128">
    <property type="term" value="F:gluconate transmembrane transporter activity"/>
    <property type="evidence" value="ECO:0007669"/>
    <property type="project" value="InterPro"/>
</dbReference>
<dbReference type="PIRSF" id="PIRSF002746">
    <property type="entry name" value="Gluconate_transporter"/>
    <property type="match status" value="1"/>
</dbReference>
<sequence>MIHWLQTTTGGLLTLAAVSIAVLLVLIIKVKLEPFIALIVVGVLTALAAGLPVGTLVGTAQKTSDSLLEKGFGSILGHITAIIGLGTLLGSILERSGGARVLTSALLRSFGEKRAPLAMGLSGLIFGIPVFFDIGIFVLAPLVYAAAKQGGRSIVLYAMPLLAGLSITHAFIPPHPGPVAAAGLLHVDLGWLILMGAICGIPAWFIGGILYSTWIGKRVNVPLAEEFAKLAGDDVEEAGDPPSLRLVGGIIAIPLVLILLGTFGSIALPANSPVAAVAAFLGTPAIALTIATLLAMWLLGRRRGMTGAQLTELSTAALRPVAMILLVVGAGSFFGAVLSATGIGKAVAGSLGDAGLPVVLAAYIISCGMRIAQGSATVAIVTTSGIVAPTVVELHYSQPQLALIVIAISAGSIIASHVNDGGFWIVSRYFGLSVPQTLKTWTALETVLSLSGFAVAALAMAAV</sequence>
<organism evidence="2 3">
    <name type="scientific">Amycolatopsis carbonis</name>
    <dbReference type="NCBI Taxonomy" id="715471"/>
    <lineage>
        <taxon>Bacteria</taxon>
        <taxon>Bacillati</taxon>
        <taxon>Actinomycetota</taxon>
        <taxon>Actinomycetes</taxon>
        <taxon>Pseudonocardiales</taxon>
        <taxon>Pseudonocardiaceae</taxon>
        <taxon>Amycolatopsis</taxon>
    </lineage>
</organism>
<keyword evidence="3" id="KW-1185">Reference proteome</keyword>
<dbReference type="EMBL" id="CP127294">
    <property type="protein sequence ID" value="WIX75263.1"/>
    <property type="molecule type" value="Genomic_DNA"/>
</dbReference>
<feature type="transmembrane region" description="Helical" evidence="1">
    <location>
        <begin position="402"/>
        <end position="426"/>
    </location>
</feature>
<dbReference type="Proteomes" id="UP001236014">
    <property type="component" value="Chromosome"/>
</dbReference>